<sequence length="115" mass="13444">MDNTVKNRKEKELMHGPDPEIEEVRRRVQGRVEKLVDLKKQMSDPPKDLKLKVEKRDSGMYAGTIKIECFRSITNSKTLEVYEQHESKKEMYDGLIKKLEPSYSRSGTFGNCHQE</sequence>
<accession>A0A6A5TT93</accession>
<protein>
    <submittedName>
        <fullName evidence="1">Uncharacterized protein</fullName>
    </submittedName>
</protein>
<name>A0A6A5TT93_9PLEO</name>
<reference evidence="1" key="1">
    <citation type="journal article" date="2020" name="Stud. Mycol.">
        <title>101 Dothideomycetes genomes: a test case for predicting lifestyles and emergence of pathogens.</title>
        <authorList>
            <person name="Haridas S."/>
            <person name="Albert R."/>
            <person name="Binder M."/>
            <person name="Bloem J."/>
            <person name="Labutti K."/>
            <person name="Salamov A."/>
            <person name="Andreopoulos B."/>
            <person name="Baker S."/>
            <person name="Barry K."/>
            <person name="Bills G."/>
            <person name="Bluhm B."/>
            <person name="Cannon C."/>
            <person name="Castanera R."/>
            <person name="Culley D."/>
            <person name="Daum C."/>
            <person name="Ezra D."/>
            <person name="Gonzalez J."/>
            <person name="Henrissat B."/>
            <person name="Kuo A."/>
            <person name="Liang C."/>
            <person name="Lipzen A."/>
            <person name="Lutzoni F."/>
            <person name="Magnuson J."/>
            <person name="Mondo S."/>
            <person name="Nolan M."/>
            <person name="Ohm R."/>
            <person name="Pangilinan J."/>
            <person name="Park H.-J."/>
            <person name="Ramirez L."/>
            <person name="Alfaro M."/>
            <person name="Sun H."/>
            <person name="Tritt A."/>
            <person name="Yoshinaga Y."/>
            <person name="Zwiers L.-H."/>
            <person name="Turgeon B."/>
            <person name="Goodwin S."/>
            <person name="Spatafora J."/>
            <person name="Crous P."/>
            <person name="Grigoriev I."/>
        </authorList>
    </citation>
    <scope>NUCLEOTIDE SEQUENCE</scope>
    <source>
        <strain evidence="1">CBS 675.92</strain>
    </source>
</reference>
<keyword evidence="2" id="KW-1185">Reference proteome</keyword>
<gene>
    <name evidence="1" type="ORF">CC80DRAFT_505495</name>
</gene>
<evidence type="ECO:0000313" key="1">
    <source>
        <dbReference type="EMBL" id="KAF1955628.1"/>
    </source>
</evidence>
<dbReference type="Proteomes" id="UP000800035">
    <property type="component" value="Unassembled WGS sequence"/>
</dbReference>
<dbReference type="AlphaFoldDB" id="A0A6A5TT93"/>
<proteinExistence type="predicted"/>
<evidence type="ECO:0000313" key="2">
    <source>
        <dbReference type="Proteomes" id="UP000800035"/>
    </source>
</evidence>
<dbReference type="EMBL" id="ML976994">
    <property type="protein sequence ID" value="KAF1955628.1"/>
    <property type="molecule type" value="Genomic_DNA"/>
</dbReference>
<organism evidence="1 2">
    <name type="scientific">Byssothecium circinans</name>
    <dbReference type="NCBI Taxonomy" id="147558"/>
    <lineage>
        <taxon>Eukaryota</taxon>
        <taxon>Fungi</taxon>
        <taxon>Dikarya</taxon>
        <taxon>Ascomycota</taxon>
        <taxon>Pezizomycotina</taxon>
        <taxon>Dothideomycetes</taxon>
        <taxon>Pleosporomycetidae</taxon>
        <taxon>Pleosporales</taxon>
        <taxon>Massarineae</taxon>
        <taxon>Massarinaceae</taxon>
        <taxon>Byssothecium</taxon>
    </lineage>
</organism>